<evidence type="ECO:0000256" key="1">
    <source>
        <dbReference type="SAM" id="Phobius"/>
    </source>
</evidence>
<gene>
    <name evidence="2" type="ORF">COV02_01730</name>
</gene>
<evidence type="ECO:0000313" key="2">
    <source>
        <dbReference type="EMBL" id="PJE73608.1"/>
    </source>
</evidence>
<dbReference type="Proteomes" id="UP000230959">
    <property type="component" value="Unassembled WGS sequence"/>
</dbReference>
<sequence>MNSSIPRGVWKWFFIAFAITMIVLAAIVLKDKAPAPKKQSAQIQEKLSTAAKPKPQEKWVFGVYADSETIKKAARKRVIQISHNEAETLSPPFMEDNFLIFSYYTEEKTKRGKGVRYLNKAKLKKGSDGYFNGMIDKPDGVVKMEVSLAANENGDYFGHLKKFDANNPNTIQLPIDAYLKKIK</sequence>
<protein>
    <submittedName>
        <fullName evidence="2">Uncharacterized protein</fullName>
    </submittedName>
</protein>
<proteinExistence type="predicted"/>
<dbReference type="AlphaFoldDB" id="A0A2M8LAH4"/>
<keyword evidence="1" id="KW-0472">Membrane</keyword>
<keyword evidence="1" id="KW-0812">Transmembrane</keyword>
<name>A0A2M8LAH4_9BACT</name>
<comment type="caution">
    <text evidence="2">The sequence shown here is derived from an EMBL/GenBank/DDBJ whole genome shotgun (WGS) entry which is preliminary data.</text>
</comment>
<dbReference type="EMBL" id="PFER01000026">
    <property type="protein sequence ID" value="PJE73608.1"/>
    <property type="molecule type" value="Genomic_DNA"/>
</dbReference>
<feature type="transmembrane region" description="Helical" evidence="1">
    <location>
        <begin position="12"/>
        <end position="29"/>
    </location>
</feature>
<organism evidence="2 3">
    <name type="scientific">Candidatus Terrybacteria bacterium CG10_big_fil_rev_8_21_14_0_10_41_10</name>
    <dbReference type="NCBI Taxonomy" id="1975026"/>
    <lineage>
        <taxon>Bacteria</taxon>
        <taxon>Candidatus Terryibacteriota</taxon>
    </lineage>
</organism>
<reference evidence="3" key="1">
    <citation type="submission" date="2017-09" db="EMBL/GenBank/DDBJ databases">
        <title>Depth-based differentiation of microbial function through sediment-hosted aquifers and enrichment of novel symbionts in the deep terrestrial subsurface.</title>
        <authorList>
            <person name="Probst A.J."/>
            <person name="Ladd B."/>
            <person name="Jarett J.K."/>
            <person name="Geller-Mcgrath D.E."/>
            <person name="Sieber C.M.K."/>
            <person name="Emerson J.B."/>
            <person name="Anantharaman K."/>
            <person name="Thomas B.C."/>
            <person name="Malmstrom R."/>
            <person name="Stieglmeier M."/>
            <person name="Klingl A."/>
            <person name="Woyke T."/>
            <person name="Ryan C.M."/>
            <person name="Banfield J.F."/>
        </authorList>
    </citation>
    <scope>NUCLEOTIDE SEQUENCE [LARGE SCALE GENOMIC DNA]</scope>
</reference>
<evidence type="ECO:0000313" key="3">
    <source>
        <dbReference type="Proteomes" id="UP000230959"/>
    </source>
</evidence>
<keyword evidence="1" id="KW-1133">Transmembrane helix</keyword>
<accession>A0A2M8LAH4</accession>